<protein>
    <submittedName>
        <fullName evidence="1">Uncharacterized protein</fullName>
    </submittedName>
</protein>
<proteinExistence type="predicted"/>
<evidence type="ECO:0000313" key="1">
    <source>
        <dbReference type="EMBL" id="TGZ66630.1"/>
    </source>
</evidence>
<keyword evidence="2" id="KW-1185">Reference proteome</keyword>
<accession>A0A4S2LS64</accession>
<dbReference type="Proteomes" id="UP000308267">
    <property type="component" value="Unassembled WGS sequence"/>
</dbReference>
<gene>
    <name evidence="1" type="ORF">CRM22_005221</name>
</gene>
<name>A0A4S2LS64_OPIFE</name>
<evidence type="ECO:0000313" key="2">
    <source>
        <dbReference type="Proteomes" id="UP000308267"/>
    </source>
</evidence>
<dbReference type="AlphaFoldDB" id="A0A4S2LS64"/>
<dbReference type="EMBL" id="SJOL01006445">
    <property type="protein sequence ID" value="TGZ66630.1"/>
    <property type="molecule type" value="Genomic_DNA"/>
</dbReference>
<sequence>MPSEVPHPVLSGTQIVRLGPENLWNTERPNRHRTENPYTPDLEFSYCSGYEVRAKRLYAKALEAVPSVSIKVQVGRKD</sequence>
<reference evidence="1 2" key="1">
    <citation type="journal article" date="2019" name="BMC Genomics">
        <title>New insights from Opisthorchis felineus genome: update on genomics of the epidemiologically important liver flukes.</title>
        <authorList>
            <person name="Ershov N.I."/>
            <person name="Mordvinov V.A."/>
            <person name="Prokhortchouk E.B."/>
            <person name="Pakharukova M.Y."/>
            <person name="Gunbin K.V."/>
            <person name="Ustyantsev K."/>
            <person name="Genaev M.A."/>
            <person name="Blinov A.G."/>
            <person name="Mazur A."/>
            <person name="Boulygina E."/>
            <person name="Tsygankova S."/>
            <person name="Khrameeva E."/>
            <person name="Chekanov N."/>
            <person name="Fan G."/>
            <person name="Xiao A."/>
            <person name="Zhang H."/>
            <person name="Xu X."/>
            <person name="Yang H."/>
            <person name="Solovyev V."/>
            <person name="Lee S.M."/>
            <person name="Liu X."/>
            <person name="Afonnikov D.A."/>
            <person name="Skryabin K.G."/>
        </authorList>
    </citation>
    <scope>NUCLEOTIDE SEQUENCE [LARGE SCALE GENOMIC DNA]</scope>
    <source>
        <strain evidence="1">AK-0245</strain>
        <tissue evidence="1">Whole organism</tissue>
    </source>
</reference>
<comment type="caution">
    <text evidence="1">The sequence shown here is derived from an EMBL/GenBank/DDBJ whole genome shotgun (WGS) entry which is preliminary data.</text>
</comment>
<organism evidence="1 2">
    <name type="scientific">Opisthorchis felineus</name>
    <dbReference type="NCBI Taxonomy" id="147828"/>
    <lineage>
        <taxon>Eukaryota</taxon>
        <taxon>Metazoa</taxon>
        <taxon>Spiralia</taxon>
        <taxon>Lophotrochozoa</taxon>
        <taxon>Platyhelminthes</taxon>
        <taxon>Trematoda</taxon>
        <taxon>Digenea</taxon>
        <taxon>Opisthorchiida</taxon>
        <taxon>Opisthorchiata</taxon>
        <taxon>Opisthorchiidae</taxon>
        <taxon>Opisthorchis</taxon>
    </lineage>
</organism>